<reference evidence="13 14" key="1">
    <citation type="journal article" date="2018" name="J. Microbiol.">
        <title>Baekduia soli gen. nov., sp. nov., a novel bacterium isolated from the soil of Baekdu Mountain and proposal of a novel family name, Baekduiaceae fam. nov.</title>
        <authorList>
            <person name="An D.S."/>
            <person name="Siddiqi M.Z."/>
            <person name="Kim K.H."/>
            <person name="Yu H.S."/>
            <person name="Im W.T."/>
        </authorList>
    </citation>
    <scope>NUCLEOTIDE SEQUENCE [LARGE SCALE GENOMIC DNA]</scope>
    <source>
        <strain evidence="13 14">BR7-21</strain>
    </source>
</reference>
<dbReference type="SUPFAM" id="SSF52374">
    <property type="entry name" value="Nucleotidylyl transferase"/>
    <property type="match status" value="1"/>
</dbReference>
<dbReference type="PRINTS" id="PR00983">
    <property type="entry name" value="TRNASYNTHCYS"/>
</dbReference>
<dbReference type="Proteomes" id="UP000321805">
    <property type="component" value="Chromosome"/>
</dbReference>
<dbReference type="EC" id="6.1.1.16" evidence="10"/>
<dbReference type="InterPro" id="IPR024909">
    <property type="entry name" value="Cys-tRNA/MSH_ligase"/>
</dbReference>
<dbReference type="NCBIfam" id="TIGR00435">
    <property type="entry name" value="cysS"/>
    <property type="match status" value="1"/>
</dbReference>
<proteinExistence type="inferred from homology"/>
<evidence type="ECO:0000256" key="7">
    <source>
        <dbReference type="ARBA" id="ARBA00022917"/>
    </source>
</evidence>
<evidence type="ECO:0000256" key="5">
    <source>
        <dbReference type="ARBA" id="ARBA00022833"/>
    </source>
</evidence>
<keyword evidence="4 10" id="KW-0547">Nucleotide-binding</keyword>
<gene>
    <name evidence="10" type="primary">cysS</name>
    <name evidence="13" type="ORF">FSW04_22505</name>
</gene>
<dbReference type="RefSeq" id="WP_146922430.1">
    <property type="nucleotide sequence ID" value="NZ_CP042430.1"/>
</dbReference>
<evidence type="ECO:0000256" key="4">
    <source>
        <dbReference type="ARBA" id="ARBA00022741"/>
    </source>
</evidence>
<dbReference type="Gene3D" id="1.20.120.1910">
    <property type="entry name" value="Cysteine-tRNA ligase, C-terminal anti-codon recognition domain"/>
    <property type="match status" value="1"/>
</dbReference>
<dbReference type="EMBL" id="CP042430">
    <property type="protein sequence ID" value="QEC50067.1"/>
    <property type="molecule type" value="Genomic_DNA"/>
</dbReference>
<dbReference type="Pfam" id="PF23493">
    <property type="entry name" value="CysS_C"/>
    <property type="match status" value="1"/>
</dbReference>
<feature type="binding site" evidence="10">
    <location>
        <position position="211"/>
    </location>
    <ligand>
        <name>Zn(2+)</name>
        <dbReference type="ChEBI" id="CHEBI:29105"/>
    </ligand>
</feature>
<dbReference type="AlphaFoldDB" id="A0A5B8UAM0"/>
<dbReference type="GO" id="GO:0006423">
    <property type="term" value="P:cysteinyl-tRNA aminoacylation"/>
    <property type="evidence" value="ECO:0007669"/>
    <property type="project" value="UniProtKB-UniRule"/>
</dbReference>
<comment type="subunit">
    <text evidence="1 10">Monomer.</text>
</comment>
<keyword evidence="2 10" id="KW-0436">Ligase</keyword>
<keyword evidence="14" id="KW-1185">Reference proteome</keyword>
<keyword evidence="5 10" id="KW-0862">Zinc</keyword>
<feature type="short sequence motif" description="'HIGH' region" evidence="10">
    <location>
        <begin position="32"/>
        <end position="42"/>
    </location>
</feature>
<comment type="catalytic activity">
    <reaction evidence="9 10">
        <text>tRNA(Cys) + L-cysteine + ATP = L-cysteinyl-tRNA(Cys) + AMP + diphosphate</text>
        <dbReference type="Rhea" id="RHEA:17773"/>
        <dbReference type="Rhea" id="RHEA-COMP:9661"/>
        <dbReference type="Rhea" id="RHEA-COMP:9679"/>
        <dbReference type="ChEBI" id="CHEBI:30616"/>
        <dbReference type="ChEBI" id="CHEBI:33019"/>
        <dbReference type="ChEBI" id="CHEBI:35235"/>
        <dbReference type="ChEBI" id="CHEBI:78442"/>
        <dbReference type="ChEBI" id="CHEBI:78517"/>
        <dbReference type="ChEBI" id="CHEBI:456215"/>
        <dbReference type="EC" id="6.1.1.16"/>
    </reaction>
</comment>
<feature type="short sequence motif" description="'KMSKS' region" evidence="10">
    <location>
        <begin position="273"/>
        <end position="277"/>
    </location>
</feature>
<dbReference type="CDD" id="cd00672">
    <property type="entry name" value="CysRS_core"/>
    <property type="match status" value="1"/>
</dbReference>
<comment type="subcellular location">
    <subcellularLocation>
        <location evidence="10">Cytoplasm</location>
    </subcellularLocation>
</comment>
<evidence type="ECO:0000256" key="2">
    <source>
        <dbReference type="ARBA" id="ARBA00022598"/>
    </source>
</evidence>
<comment type="similarity">
    <text evidence="10">Belongs to the class-I aminoacyl-tRNA synthetase family.</text>
</comment>
<evidence type="ECO:0000256" key="9">
    <source>
        <dbReference type="ARBA" id="ARBA00047398"/>
    </source>
</evidence>
<dbReference type="HAMAP" id="MF_00041">
    <property type="entry name" value="Cys_tRNA_synth"/>
    <property type="match status" value="1"/>
</dbReference>
<keyword evidence="10" id="KW-0963">Cytoplasm</keyword>
<evidence type="ECO:0000256" key="10">
    <source>
        <dbReference type="HAMAP-Rule" id="MF_00041"/>
    </source>
</evidence>
<keyword evidence="8 10" id="KW-0030">Aminoacyl-tRNA synthetase</keyword>
<dbReference type="Gene3D" id="3.40.50.620">
    <property type="entry name" value="HUPs"/>
    <property type="match status" value="1"/>
</dbReference>
<protein>
    <recommendedName>
        <fullName evidence="10">Cysteine--tRNA ligase</fullName>
        <ecNumber evidence="10">6.1.1.16</ecNumber>
    </recommendedName>
    <alternativeName>
        <fullName evidence="10">Cysteinyl-tRNA synthetase</fullName>
        <shortName evidence="10">CysRS</shortName>
    </alternativeName>
</protein>
<evidence type="ECO:0000256" key="3">
    <source>
        <dbReference type="ARBA" id="ARBA00022723"/>
    </source>
</evidence>
<dbReference type="PANTHER" id="PTHR10890:SF3">
    <property type="entry name" value="CYSTEINE--TRNA LIGASE, CYTOPLASMIC"/>
    <property type="match status" value="1"/>
</dbReference>
<dbReference type="PANTHER" id="PTHR10890">
    <property type="entry name" value="CYSTEINYL-TRNA SYNTHETASE"/>
    <property type="match status" value="1"/>
</dbReference>
<dbReference type="InterPro" id="IPR015803">
    <property type="entry name" value="Cys-tRNA-ligase"/>
</dbReference>
<feature type="domain" description="Cysteinyl-tRNA ligase anticodon binding" evidence="12">
    <location>
        <begin position="407"/>
        <end position="446"/>
    </location>
</feature>
<name>A0A5B8UAM0_9ACTN</name>
<dbReference type="OrthoDB" id="9815130at2"/>
<feature type="binding site" evidence="10">
    <location>
        <position position="30"/>
    </location>
    <ligand>
        <name>Zn(2+)</name>
        <dbReference type="ChEBI" id="CHEBI:29105"/>
    </ligand>
</feature>
<dbReference type="InterPro" id="IPR014729">
    <property type="entry name" value="Rossmann-like_a/b/a_fold"/>
</dbReference>
<comment type="cofactor">
    <cofactor evidence="10">
        <name>Zn(2+)</name>
        <dbReference type="ChEBI" id="CHEBI:29105"/>
    </cofactor>
    <text evidence="10">Binds 1 zinc ion per subunit.</text>
</comment>
<dbReference type="GO" id="GO:0008270">
    <property type="term" value="F:zinc ion binding"/>
    <property type="evidence" value="ECO:0007669"/>
    <property type="project" value="UniProtKB-UniRule"/>
</dbReference>
<sequence>MPEIRLHDTRSGELRPLVARDPGRIGIYACGPTVYNRIHVGNARPYVVFSWLKRFLEHEGYEVTFVANITDVNDKIYDAARERGMASADLAREMAAHYRDDTDGLGLGRPDHEPLASETIDGIVDLIAALIERDAAYAVQGDVFFRVRRDPDYGSLSHRDIDQLDQGEGVESASLKEDPLDFALWKAQKEGEDTAWDAPWGRGRPGWHIECSAMAEALLGVDFEIHGGGSDLVFPHHENEAAQTRLGRGSELARIWMHNGMLEMRGASGASEKMAKSVGNISLLPDVLEAWGRETLLLFMAGGHYRQPIVFAPETLADAAGRARGIRETARRLADGPSPPELAEHKAAFFAALADDFNTARALAAVAAWTSAANRREGVGRDDLVEMLDVLGLASLAQLDGGEGPGAAALELLARRDAARAARDWAEADRLRDALREQGWEVRDGPAGAELVRA</sequence>
<evidence type="ECO:0000259" key="11">
    <source>
        <dbReference type="Pfam" id="PF01406"/>
    </source>
</evidence>
<dbReference type="GO" id="GO:0004817">
    <property type="term" value="F:cysteine-tRNA ligase activity"/>
    <property type="evidence" value="ECO:0007669"/>
    <property type="project" value="UniProtKB-UniRule"/>
</dbReference>
<dbReference type="GO" id="GO:0005524">
    <property type="term" value="F:ATP binding"/>
    <property type="evidence" value="ECO:0007669"/>
    <property type="project" value="UniProtKB-UniRule"/>
</dbReference>
<feature type="binding site" evidence="10">
    <location>
        <position position="240"/>
    </location>
    <ligand>
        <name>Zn(2+)</name>
        <dbReference type="ChEBI" id="CHEBI:29105"/>
    </ligand>
</feature>
<dbReference type="SUPFAM" id="SSF47323">
    <property type="entry name" value="Anticodon-binding domain of a subclass of class I aminoacyl-tRNA synthetases"/>
    <property type="match status" value="1"/>
</dbReference>
<keyword evidence="7 10" id="KW-0648">Protein biosynthesis</keyword>
<dbReference type="InterPro" id="IPR056411">
    <property type="entry name" value="CysS_C"/>
</dbReference>
<evidence type="ECO:0000256" key="8">
    <source>
        <dbReference type="ARBA" id="ARBA00023146"/>
    </source>
</evidence>
<keyword evidence="6 10" id="KW-0067">ATP-binding</keyword>
<feature type="domain" description="tRNA synthetases class I catalytic" evidence="11">
    <location>
        <begin position="21"/>
        <end position="319"/>
    </location>
</feature>
<dbReference type="GO" id="GO:0005829">
    <property type="term" value="C:cytosol"/>
    <property type="evidence" value="ECO:0007669"/>
    <property type="project" value="TreeGrafter"/>
</dbReference>
<evidence type="ECO:0000313" key="14">
    <source>
        <dbReference type="Proteomes" id="UP000321805"/>
    </source>
</evidence>
<evidence type="ECO:0000256" key="6">
    <source>
        <dbReference type="ARBA" id="ARBA00022840"/>
    </source>
</evidence>
<feature type="binding site" evidence="10">
    <location>
        <position position="236"/>
    </location>
    <ligand>
        <name>Zn(2+)</name>
        <dbReference type="ChEBI" id="CHEBI:29105"/>
    </ligand>
</feature>
<dbReference type="InterPro" id="IPR032678">
    <property type="entry name" value="tRNA-synt_1_cat_dom"/>
</dbReference>
<feature type="binding site" evidence="10">
    <location>
        <position position="276"/>
    </location>
    <ligand>
        <name>ATP</name>
        <dbReference type="ChEBI" id="CHEBI:30616"/>
    </ligand>
</feature>
<evidence type="ECO:0000313" key="13">
    <source>
        <dbReference type="EMBL" id="QEC50067.1"/>
    </source>
</evidence>
<dbReference type="KEGG" id="bsol:FSW04_22505"/>
<organism evidence="13 14">
    <name type="scientific">Baekduia soli</name>
    <dbReference type="NCBI Taxonomy" id="496014"/>
    <lineage>
        <taxon>Bacteria</taxon>
        <taxon>Bacillati</taxon>
        <taxon>Actinomycetota</taxon>
        <taxon>Thermoleophilia</taxon>
        <taxon>Solirubrobacterales</taxon>
        <taxon>Baekduiaceae</taxon>
        <taxon>Baekduia</taxon>
    </lineage>
</organism>
<dbReference type="Pfam" id="PF01406">
    <property type="entry name" value="tRNA-synt_1e"/>
    <property type="match status" value="1"/>
</dbReference>
<keyword evidence="3 10" id="KW-0479">Metal-binding</keyword>
<dbReference type="InterPro" id="IPR009080">
    <property type="entry name" value="tRNAsynth_Ia_anticodon-bd"/>
</dbReference>
<evidence type="ECO:0000256" key="1">
    <source>
        <dbReference type="ARBA" id="ARBA00011245"/>
    </source>
</evidence>
<accession>A0A5B8UAM0</accession>
<evidence type="ECO:0000259" key="12">
    <source>
        <dbReference type="Pfam" id="PF23493"/>
    </source>
</evidence>